<evidence type="ECO:0000256" key="1">
    <source>
        <dbReference type="SAM" id="MobiDB-lite"/>
    </source>
</evidence>
<feature type="transmembrane region" description="Helical" evidence="2">
    <location>
        <begin position="55"/>
        <end position="77"/>
    </location>
</feature>
<reference evidence="3 4" key="1">
    <citation type="submission" date="2015-03" db="EMBL/GenBank/DDBJ databases">
        <title>Draft genome of the nematode, Opisthorchis viverrini.</title>
        <authorList>
            <person name="Mitreva M."/>
        </authorList>
    </citation>
    <scope>NUCLEOTIDE SEQUENCE [LARGE SCALE GENOMIC DNA]</scope>
    <source>
        <strain evidence="3">Khon Kaen</strain>
    </source>
</reference>
<name>A0A1S8WJU6_OPIVI</name>
<dbReference type="Proteomes" id="UP000243686">
    <property type="component" value="Unassembled WGS sequence"/>
</dbReference>
<feature type="transmembrane region" description="Helical" evidence="2">
    <location>
        <begin position="12"/>
        <end position="35"/>
    </location>
</feature>
<dbReference type="AlphaFoldDB" id="A0A1S8WJU6"/>
<keyword evidence="2" id="KW-0472">Membrane</keyword>
<protein>
    <submittedName>
        <fullName evidence="3">Uncharacterized protein</fullName>
    </submittedName>
</protein>
<keyword evidence="2" id="KW-1133">Transmembrane helix</keyword>
<keyword evidence="2" id="KW-0812">Transmembrane</keyword>
<proteinExistence type="predicted"/>
<accession>A0A1S8WJU6</accession>
<organism evidence="3 4">
    <name type="scientific">Opisthorchis viverrini</name>
    <name type="common">Southeast Asian liver fluke</name>
    <dbReference type="NCBI Taxonomy" id="6198"/>
    <lineage>
        <taxon>Eukaryota</taxon>
        <taxon>Metazoa</taxon>
        <taxon>Spiralia</taxon>
        <taxon>Lophotrochozoa</taxon>
        <taxon>Platyhelminthes</taxon>
        <taxon>Trematoda</taxon>
        <taxon>Digenea</taxon>
        <taxon>Opisthorchiida</taxon>
        <taxon>Opisthorchiata</taxon>
        <taxon>Opisthorchiidae</taxon>
        <taxon>Opisthorchis</taxon>
    </lineage>
</organism>
<feature type="transmembrane region" description="Helical" evidence="2">
    <location>
        <begin position="98"/>
        <end position="131"/>
    </location>
</feature>
<feature type="non-terminal residue" evidence="3">
    <location>
        <position position="1"/>
    </location>
</feature>
<feature type="transmembrane region" description="Helical" evidence="2">
    <location>
        <begin position="322"/>
        <end position="344"/>
    </location>
</feature>
<sequence length="395" mass="44335">ENSCIRCLRSSPIASLLGFIAVLIGGGAFGGATIFARRFLDDMLSAPHLFPCLEYVVYGLMGATGLFAALAYFVCAISSGRNAKQCFESTRKSICGRCCNMLSIICVVFGILLWTAIICLMSYSVISFALLMHRHEGPTRLRLASLDPSILVRGQRSAQDWAQMHRLHQFQPKSLQSSEEERNFFNEPDVDWSDSSIIHGEPPSPSSFQDTQEFTSSIQRDPSQVHRATNDELSKNRAFLTVNNFTGDTNVVLSNQVPQNLPEKVQQQGKQLINQALDLAESARQFFKCDPNKFDLSYYGLYDENGLPIYVAQDTFMSKIPSIMICVSVATGGIFLMILGYLSLPIRKTDMVLEIWKRCLHFENGPEYRIWCTRDDEADSSRKGKATNDKKRQND</sequence>
<feature type="region of interest" description="Disordered" evidence="1">
    <location>
        <begin position="376"/>
        <end position="395"/>
    </location>
</feature>
<keyword evidence="4" id="KW-1185">Reference proteome</keyword>
<evidence type="ECO:0000313" key="3">
    <source>
        <dbReference type="EMBL" id="OON14714.1"/>
    </source>
</evidence>
<evidence type="ECO:0000313" key="4">
    <source>
        <dbReference type="Proteomes" id="UP000243686"/>
    </source>
</evidence>
<feature type="non-terminal residue" evidence="3">
    <location>
        <position position="395"/>
    </location>
</feature>
<feature type="compositionally biased region" description="Polar residues" evidence="1">
    <location>
        <begin position="206"/>
        <end position="222"/>
    </location>
</feature>
<gene>
    <name evidence="3" type="ORF">X801_09492</name>
</gene>
<feature type="region of interest" description="Disordered" evidence="1">
    <location>
        <begin position="189"/>
        <end position="230"/>
    </location>
</feature>
<evidence type="ECO:0000256" key="2">
    <source>
        <dbReference type="SAM" id="Phobius"/>
    </source>
</evidence>
<dbReference type="EMBL" id="KV906454">
    <property type="protein sequence ID" value="OON14714.1"/>
    <property type="molecule type" value="Genomic_DNA"/>
</dbReference>